<evidence type="ECO:0000313" key="7">
    <source>
        <dbReference type="EMBL" id="KAI1240914.1"/>
    </source>
</evidence>
<feature type="compositionally biased region" description="Basic and acidic residues" evidence="3">
    <location>
        <begin position="945"/>
        <end position="969"/>
    </location>
</feature>
<evidence type="ECO:0000313" key="8">
    <source>
        <dbReference type="Proteomes" id="UP000618051"/>
    </source>
</evidence>
<feature type="domain" description="DH" evidence="5">
    <location>
        <begin position="259"/>
        <end position="439"/>
    </location>
</feature>
<evidence type="ECO:0000256" key="3">
    <source>
        <dbReference type="SAM" id="MobiDB-lite"/>
    </source>
</evidence>
<dbReference type="CDD" id="cd13243">
    <property type="entry name" value="PH_PLEKHG1_G2_G3"/>
    <property type="match status" value="1"/>
</dbReference>
<evidence type="ECO:0000259" key="4">
    <source>
        <dbReference type="PROSITE" id="PS50003"/>
    </source>
</evidence>
<dbReference type="SMART" id="SM00325">
    <property type="entry name" value="RhoGEF"/>
    <property type="match status" value="1"/>
</dbReference>
<feature type="region of interest" description="Disordered" evidence="3">
    <location>
        <begin position="206"/>
        <end position="243"/>
    </location>
</feature>
<evidence type="ECO:0008006" key="9">
    <source>
        <dbReference type="Google" id="ProtNLM"/>
    </source>
</evidence>
<feature type="compositionally biased region" description="Polar residues" evidence="3">
    <location>
        <begin position="1609"/>
        <end position="1621"/>
    </location>
</feature>
<dbReference type="InterPro" id="IPR011993">
    <property type="entry name" value="PH-like_dom_sf"/>
</dbReference>
<sequence length="1668" mass="188041">MGFECHLRELCWKRCLAAPRAGIPGRRHPGREASRERGIPGERHPGKAAFRESALMASQRPRVLFCQLSVAQPERAHLGFTKPVSAEMPDKTPGATEPVPRSEDDFHLPLDVVPAVTEALDSKKKEEDLHKESRSFHYCEKRTMDLSDSDRPVSFSSTSSSASSRDSHCSFGSRMTLVSNSHLGLFNQDKETGAIKLELVPAKQFSSNKTRKNSAVEQEDPEESLEKRPSMPRKAEPKGAGKNCAMSLVTEPTSPKLLYVDRVVQEILETERMYVQDLKSIVKDYLDCITDQTKLSLGTEERSALFGNIRDIYHFNSELLQDLENCENDPVAIADCFVSKSEDFHIYTQYCTNYPRSVAVLTECMRNKALAKFFRERQEALQHSLPLGSYLLKPVQRILKYHLLLHEIENHLDKDTEGYDVVLDAIDTMQRVAWHINDMKRKHEHAIRLQEIQSLLTNWKGPDLTSYGELVLEGTFRIQRAKNERTLFLFDKMLLITKKRDEMFAYKAHILCGNLMLVEVIPKEPLSFSVFHYKNPKMQHTVQAKSQQDKRLWILHLKRLILENHPAKIPAKAKQAILEMDAIHHPGFHYSPEGEMKSSYQPKEGTTPHRVRRKSEPSSRVHKVLKSNDVSPDMQKRMGIEGALLSQATKLGSSEALLNSRKKVSLESSGLESQFQESIEPAYSSDHDETLQTSATEQIDADDEEESEQQNSLQKSKGGRKRLNSQAAENVEKRRSLNLNKCEMQSSKDPSDEESMQLNTDLPFSCTARQPQSPRQFSTPQSNSLIMNILGGGTSVRNIWTDHQIRQALFPSRRPPYENEDDEDDYQMFVPSESTSNTSSAPGGERRGSSGRPCSWHLGQVHQGETSSPARHKIVRRASSAGESNTSPGSARYKTGERGSRREVKTAEGSSRSAYPESSEELTIDDIEHVYDNISYEDLKLMGLTRREETHHGPRKSARDSLYEAENKASSDSTSKKKTANQKRTSIHASREEILLSKEAPTSSLDELRIVEDNIYDTIRLPETSLLNFKCDPLKSSKRRSFLEKDFTYCDNLRHFVSEESLQFSEDESPYHHVPIDNDYLSLVDSSSNSDSLSHKSAADKLSEEVDEIWNDLENYIKKNEEKTRDRVLAAFPVCKDDMQERLHAGSTPELSKDVEYSLSTLSLPGTPIFPKTVKPRAATISEANLRLEDTTPCKENSFMSLNRSSFSSEMPFVDSPYEPASSVLSSIPAEGMENDLAVTDKTKNRVFMMARQYSQKIKKANQLLKVKSPEQEQPASRQQKVKHKDLAAILEEKKQGGPAIGARIAEYSQLYDQIVFRDSTPRVQKEAGATPQEPSSGRFSTPVAACPPRSQPASECSKAEDWLLHSTYSNGELADFSPWSESQDSKSKNSYTETGTKINSKQLLSAGSVPSLQISNRLHVPVQRWSAIISQPNKENFDQDQVYNSLGRRVSTVKPQAYSRSQSSSSIVVNRSGESIVYNNEIDKKRLHLNRNFRFNSHQTPGIASGCTGLEMRKQIPENCSDMILQDSQKVLRVNRASPLTAQMATQNYFSNFKDSEEGEGDDDDYVEIKSEDEGSDLETSQNETKKSDPKLRNTDAVPSETFCGKTVSCTPAKSASSKHALTPYLTAYSDSDKLNDYLWRVPSPNQQNIVQSLREKFQCLSSSSFA</sequence>
<feature type="region of interest" description="Disordered" evidence="3">
    <location>
        <begin position="588"/>
        <end position="635"/>
    </location>
</feature>
<gene>
    <name evidence="6" type="ORF">IHE44_000086</name>
    <name evidence="7" type="ORF">IHE44_0009362</name>
</gene>
<name>A0A835P312_9PASS</name>
<feature type="region of interest" description="Disordered" evidence="3">
    <location>
        <begin position="84"/>
        <end position="105"/>
    </location>
</feature>
<dbReference type="EMBL" id="JADDUC020000003">
    <property type="protein sequence ID" value="KAI1240914.1"/>
    <property type="molecule type" value="Genomic_DNA"/>
</dbReference>
<evidence type="ECO:0000256" key="2">
    <source>
        <dbReference type="ARBA" id="ARBA00022658"/>
    </source>
</evidence>
<dbReference type="Gene3D" id="2.30.29.30">
    <property type="entry name" value="Pleckstrin-homology domain (PH domain)/Phosphotyrosine-binding domain (PTB)"/>
    <property type="match status" value="1"/>
</dbReference>
<dbReference type="SMART" id="SM00233">
    <property type="entry name" value="PH"/>
    <property type="match status" value="1"/>
</dbReference>
<comment type="caution">
    <text evidence="6">The sequence shown here is derived from an EMBL/GenBank/DDBJ whole genome shotgun (WGS) entry which is preliminary data.</text>
</comment>
<feature type="region of interest" description="Disordered" evidence="3">
    <location>
        <begin position="666"/>
        <end position="757"/>
    </location>
</feature>
<dbReference type="Gene3D" id="1.20.900.10">
    <property type="entry name" value="Dbl homology (DH) domain"/>
    <property type="match status" value="1"/>
</dbReference>
<reference evidence="7 8" key="2">
    <citation type="journal article" date="2021" name="J. Hered.">
        <title>Feather Gene Expression Elucidates the Developmental Basis of Plumage Iridescence in African Starlings.</title>
        <authorList>
            <person name="Rubenstein D.R."/>
            <person name="Corvelo A."/>
            <person name="MacManes M.D."/>
            <person name="Maia R."/>
            <person name="Narzisi G."/>
            <person name="Rousaki A."/>
            <person name="Vandenabeele P."/>
            <person name="Shawkey M.D."/>
            <person name="Solomon J."/>
        </authorList>
    </citation>
    <scope>NUCLEOTIDE SEQUENCE [LARGE SCALE GENOMIC DNA]</scope>
    <source>
        <strain evidence="7">SS15</strain>
    </source>
</reference>
<dbReference type="InterPro" id="IPR035899">
    <property type="entry name" value="DBL_dom_sf"/>
</dbReference>
<dbReference type="InterPro" id="IPR043324">
    <property type="entry name" value="PH_PLEKHG1_G2_G3"/>
</dbReference>
<organism evidence="6">
    <name type="scientific">Lamprotornis superbus</name>
    <dbReference type="NCBI Taxonomy" id="245042"/>
    <lineage>
        <taxon>Eukaryota</taxon>
        <taxon>Metazoa</taxon>
        <taxon>Chordata</taxon>
        <taxon>Craniata</taxon>
        <taxon>Vertebrata</taxon>
        <taxon>Euteleostomi</taxon>
        <taxon>Archelosauria</taxon>
        <taxon>Archosauria</taxon>
        <taxon>Dinosauria</taxon>
        <taxon>Saurischia</taxon>
        <taxon>Theropoda</taxon>
        <taxon>Coelurosauria</taxon>
        <taxon>Aves</taxon>
        <taxon>Neognathae</taxon>
        <taxon>Neoaves</taxon>
        <taxon>Telluraves</taxon>
        <taxon>Australaves</taxon>
        <taxon>Passeriformes</taxon>
        <taxon>Sturnidae</taxon>
        <taxon>Lamprotornis</taxon>
    </lineage>
</organism>
<dbReference type="FunFam" id="1.20.900.10:FF:000019">
    <property type="entry name" value="Pleckstrin homology domain-containing family G member 1"/>
    <property type="match status" value="1"/>
</dbReference>
<feature type="region of interest" description="Disordered" evidence="3">
    <location>
        <begin position="147"/>
        <end position="170"/>
    </location>
</feature>
<feature type="compositionally biased region" description="Polar residues" evidence="3">
    <location>
        <begin position="737"/>
        <end position="748"/>
    </location>
</feature>
<feature type="region of interest" description="Disordered" evidence="3">
    <location>
        <begin position="22"/>
        <end position="45"/>
    </location>
</feature>
<dbReference type="OrthoDB" id="1594986at2759"/>
<accession>A0A835P312</accession>
<dbReference type="GO" id="GO:0031267">
    <property type="term" value="F:small GTPase binding"/>
    <property type="evidence" value="ECO:0007669"/>
    <property type="project" value="TreeGrafter"/>
</dbReference>
<dbReference type="Pfam" id="PF22697">
    <property type="entry name" value="SOS1_NGEF_PH"/>
    <property type="match status" value="1"/>
</dbReference>
<feature type="compositionally biased region" description="Basic and acidic residues" evidence="3">
    <location>
        <begin position="1585"/>
        <end position="1595"/>
    </location>
</feature>
<evidence type="ECO:0000259" key="5">
    <source>
        <dbReference type="PROSITE" id="PS50010"/>
    </source>
</evidence>
<feature type="compositionally biased region" description="Acidic residues" evidence="3">
    <location>
        <begin position="699"/>
        <end position="708"/>
    </location>
</feature>
<reference evidence="7" key="3">
    <citation type="submission" date="2022-01" db="EMBL/GenBank/DDBJ databases">
        <authorList>
            <person name="Rubenstein D.R."/>
        </authorList>
    </citation>
    <scope>NUCLEOTIDE SEQUENCE</scope>
    <source>
        <strain evidence="7">SS15</strain>
        <tissue evidence="7">Liver</tissue>
    </source>
</reference>
<dbReference type="PANTHER" id="PTHR45924:SF1">
    <property type="entry name" value="PLECKSTRIN HOMOLOGY DOMAIN-CONTAINING FAMILY G MEMBER 1"/>
    <property type="match status" value="1"/>
</dbReference>
<evidence type="ECO:0000256" key="1">
    <source>
        <dbReference type="ARBA" id="ARBA00022553"/>
    </source>
</evidence>
<dbReference type="Pfam" id="PF00621">
    <property type="entry name" value="RhoGEF"/>
    <property type="match status" value="1"/>
</dbReference>
<dbReference type="FunFam" id="2.30.29.30:FF:000132">
    <property type="entry name" value="pleckstrin homology domain-containing family G member 2"/>
    <property type="match status" value="1"/>
</dbReference>
<feature type="compositionally biased region" description="Basic and acidic residues" evidence="3">
    <location>
        <begin position="894"/>
        <end position="906"/>
    </location>
</feature>
<dbReference type="InterPro" id="IPR001849">
    <property type="entry name" value="PH_domain"/>
</dbReference>
<dbReference type="SUPFAM" id="SSF48065">
    <property type="entry name" value="DBL homology domain (DH-domain)"/>
    <property type="match status" value="1"/>
</dbReference>
<dbReference type="InterPro" id="IPR000219">
    <property type="entry name" value="DH_dom"/>
</dbReference>
<proteinExistence type="predicted"/>
<dbReference type="PROSITE" id="PS50003">
    <property type="entry name" value="PH_DOMAIN"/>
    <property type="match status" value="1"/>
</dbReference>
<feature type="compositionally biased region" description="Polar residues" evidence="3">
    <location>
        <begin position="206"/>
        <end position="216"/>
    </location>
</feature>
<keyword evidence="1" id="KW-0597">Phosphoprotein</keyword>
<feature type="compositionally biased region" description="Low complexity" evidence="3">
    <location>
        <begin position="152"/>
        <end position="164"/>
    </location>
</feature>
<feature type="region of interest" description="Disordered" evidence="3">
    <location>
        <begin position="829"/>
        <end position="921"/>
    </location>
</feature>
<feature type="region of interest" description="Disordered" evidence="3">
    <location>
        <begin position="945"/>
        <end position="995"/>
    </location>
</feature>
<feature type="region of interest" description="Disordered" evidence="3">
    <location>
        <begin position="1375"/>
        <end position="1395"/>
    </location>
</feature>
<feature type="region of interest" description="Disordered" evidence="3">
    <location>
        <begin position="1323"/>
        <end position="1355"/>
    </location>
</feature>
<reference evidence="6" key="1">
    <citation type="submission" date="2020-10" db="EMBL/GenBank/DDBJ databases">
        <title>Feather gene expression reveals the developmental basis of iridescence in African starlings.</title>
        <authorList>
            <person name="Rubenstein D.R."/>
        </authorList>
    </citation>
    <scope>NUCLEOTIDE SEQUENCE</scope>
    <source>
        <strain evidence="6">SS15</strain>
        <tissue evidence="6">Liver</tissue>
    </source>
</reference>
<dbReference type="GO" id="GO:0005085">
    <property type="term" value="F:guanyl-nucleotide exchange factor activity"/>
    <property type="evidence" value="ECO:0007669"/>
    <property type="project" value="UniProtKB-KW"/>
</dbReference>
<feature type="domain" description="PH" evidence="4">
    <location>
        <begin position="463"/>
        <end position="562"/>
    </location>
</feature>
<feature type="compositionally biased region" description="Basic and acidic residues" evidence="3">
    <location>
        <begin position="30"/>
        <end position="45"/>
    </location>
</feature>
<evidence type="ECO:0000313" key="6">
    <source>
        <dbReference type="EMBL" id="KAG0137247.1"/>
    </source>
</evidence>
<dbReference type="InterPro" id="IPR055251">
    <property type="entry name" value="SOS1_NGEF_PH"/>
</dbReference>
<feature type="compositionally biased region" description="Polar residues" evidence="3">
    <location>
        <begin position="666"/>
        <end position="677"/>
    </location>
</feature>
<dbReference type="PROSITE" id="PS50010">
    <property type="entry name" value="DH_2"/>
    <property type="match status" value="1"/>
</dbReference>
<dbReference type="GO" id="GO:0005829">
    <property type="term" value="C:cytosol"/>
    <property type="evidence" value="ECO:0007669"/>
    <property type="project" value="UniProtKB-ARBA"/>
</dbReference>
<dbReference type="Proteomes" id="UP000618051">
    <property type="component" value="Unassembled WGS sequence"/>
</dbReference>
<feature type="compositionally biased region" description="Basic and acidic residues" evidence="3">
    <location>
        <begin position="224"/>
        <end position="239"/>
    </location>
</feature>
<keyword evidence="8" id="KW-1185">Reference proteome</keyword>
<feature type="region of interest" description="Disordered" evidence="3">
    <location>
        <begin position="1573"/>
        <end position="1623"/>
    </location>
</feature>
<dbReference type="EMBL" id="JADDUC010000001">
    <property type="protein sequence ID" value="KAG0137247.1"/>
    <property type="molecule type" value="Genomic_DNA"/>
</dbReference>
<protein>
    <recommendedName>
        <fullName evidence="9">Pleckstrin homology domain-containing family G member 1</fullName>
    </recommendedName>
</protein>
<dbReference type="CDD" id="cd00160">
    <property type="entry name" value="RhoGEF"/>
    <property type="match status" value="1"/>
</dbReference>
<dbReference type="PANTHER" id="PTHR45924">
    <property type="entry name" value="FI17866P1"/>
    <property type="match status" value="1"/>
</dbReference>
<keyword evidence="2" id="KW-0344">Guanine-nucleotide releasing factor</keyword>
<dbReference type="SUPFAM" id="SSF50729">
    <property type="entry name" value="PH domain-like"/>
    <property type="match status" value="1"/>
</dbReference>